<dbReference type="CDD" id="cd06583">
    <property type="entry name" value="PGRP"/>
    <property type="match status" value="1"/>
</dbReference>
<keyword evidence="5" id="KW-0812">Transmembrane</keyword>
<organism evidence="7 8">
    <name type="scientific">Pseudopedobacter saltans (strain ATCC 51119 / DSM 12145 / JCM 21818 / CCUG 39354 / LMG 10337 / NBRC 100064 / NCIMB 13643)</name>
    <name type="common">Pedobacter saltans</name>
    <dbReference type="NCBI Taxonomy" id="762903"/>
    <lineage>
        <taxon>Bacteria</taxon>
        <taxon>Pseudomonadati</taxon>
        <taxon>Bacteroidota</taxon>
        <taxon>Sphingobacteriia</taxon>
        <taxon>Sphingobacteriales</taxon>
        <taxon>Sphingobacteriaceae</taxon>
        <taxon>Pseudopedobacter</taxon>
    </lineage>
</organism>
<comment type="catalytic activity">
    <reaction evidence="1">
        <text>Hydrolyzes the link between N-acetylmuramoyl residues and L-amino acid residues in certain cell-wall glycopeptides.</text>
        <dbReference type="EC" id="3.5.1.28"/>
    </reaction>
</comment>
<dbReference type="GO" id="GO:0008745">
    <property type="term" value="F:N-acetylmuramoyl-L-alanine amidase activity"/>
    <property type="evidence" value="ECO:0007669"/>
    <property type="project" value="UniProtKB-EC"/>
</dbReference>
<accession>F0S9H0</accession>
<dbReference type="eggNOG" id="COG3023">
    <property type="taxonomic scope" value="Bacteria"/>
</dbReference>
<dbReference type="InterPro" id="IPR036505">
    <property type="entry name" value="Amidase/PGRP_sf"/>
</dbReference>
<dbReference type="Pfam" id="PF01510">
    <property type="entry name" value="Amidase_2"/>
    <property type="match status" value="1"/>
</dbReference>
<dbReference type="EC" id="3.5.1.28" evidence="2"/>
<dbReference type="InterPro" id="IPR051206">
    <property type="entry name" value="NAMLAA_amidase_2"/>
</dbReference>
<sequence>MRYFADIFCMNLFLKSVIIISGCSFLLSSCSPKVKNKYSEAQKKQETIVSEVTEKLSVNVAPVLVDSLGNQVPSSFVPTVNFGARKPSFVIIHHTAQDSIQQTIKTFTLERTQVSAHYVIGRDGFLVQMLSDELRAWHAGAGKWGNMTDMNSCSIGIELDNNGFEPFSDAQINTLLLLLEKLKRDYNIPAANFIGHSDIAPRRKSDPSILFPWEKLARAGFGLWYDLPDQLPPSNFDVEAALRRIGYDVSDLPAAIIAFKRHFVQKDLIPLMGTWDLCVLYNLYRKY</sequence>
<evidence type="ECO:0000256" key="5">
    <source>
        <dbReference type="SAM" id="Phobius"/>
    </source>
</evidence>
<dbReference type="KEGG" id="psn:Pedsa_2984"/>
<dbReference type="HOGENOM" id="CLU_049290_0_0_10"/>
<evidence type="ECO:0000256" key="2">
    <source>
        <dbReference type="ARBA" id="ARBA00011901"/>
    </source>
</evidence>
<evidence type="ECO:0000256" key="4">
    <source>
        <dbReference type="ARBA" id="ARBA00023316"/>
    </source>
</evidence>
<dbReference type="GO" id="GO:0019867">
    <property type="term" value="C:outer membrane"/>
    <property type="evidence" value="ECO:0007669"/>
    <property type="project" value="TreeGrafter"/>
</dbReference>
<keyword evidence="3" id="KW-0378">Hydrolase</keyword>
<dbReference type="SMART" id="SM00644">
    <property type="entry name" value="Ami_2"/>
    <property type="match status" value="1"/>
</dbReference>
<dbReference type="Gene3D" id="3.40.80.10">
    <property type="entry name" value="Peptidoglycan recognition protein-like"/>
    <property type="match status" value="1"/>
</dbReference>
<dbReference type="AlphaFoldDB" id="F0S9H0"/>
<evidence type="ECO:0000259" key="6">
    <source>
        <dbReference type="SMART" id="SM00644"/>
    </source>
</evidence>
<keyword evidence="8" id="KW-1185">Reference proteome</keyword>
<reference evidence="8" key="2">
    <citation type="submission" date="2011-02" db="EMBL/GenBank/DDBJ databases">
        <title>The complete genome of Pedobacter saltans DSM 12145.</title>
        <authorList>
            <consortium name="US DOE Joint Genome Institute (JGI-PGF)"/>
            <person name="Lucas S."/>
            <person name="Copeland A."/>
            <person name="Lapidus A."/>
            <person name="Bruce D."/>
            <person name="Goodwin L."/>
            <person name="Pitluck S."/>
            <person name="Kyrpides N."/>
            <person name="Mavromatis K."/>
            <person name="Pagani I."/>
            <person name="Ivanova N."/>
            <person name="Ovchinnikova G."/>
            <person name="Lu M."/>
            <person name="Detter J.C."/>
            <person name="Han C."/>
            <person name="Land M."/>
            <person name="Hauser L."/>
            <person name="Markowitz V."/>
            <person name="Cheng J.-F."/>
            <person name="Hugenholtz P."/>
            <person name="Woyke T."/>
            <person name="Wu D."/>
            <person name="Tindall B."/>
            <person name="Pomrenke H.G."/>
            <person name="Brambilla E."/>
            <person name="Klenk H.-P."/>
            <person name="Eisen J.A."/>
        </authorList>
    </citation>
    <scope>NUCLEOTIDE SEQUENCE [LARGE SCALE GENOMIC DNA]</scope>
    <source>
        <strain evidence="8">ATCC 51119 / DSM 12145 / JCM 21818 / LMG 10337 / NBRC 100064 / NCIMB 13643</strain>
    </source>
</reference>
<keyword evidence="5" id="KW-1133">Transmembrane helix</keyword>
<dbReference type="PANTHER" id="PTHR30417">
    <property type="entry name" value="N-ACETYLMURAMOYL-L-ALANINE AMIDASE AMID"/>
    <property type="match status" value="1"/>
</dbReference>
<dbReference type="Proteomes" id="UP000000310">
    <property type="component" value="Chromosome"/>
</dbReference>
<feature type="transmembrane region" description="Helical" evidence="5">
    <location>
        <begin position="7"/>
        <end position="27"/>
    </location>
</feature>
<dbReference type="EMBL" id="CP002545">
    <property type="protein sequence ID" value="ADY53523.1"/>
    <property type="molecule type" value="Genomic_DNA"/>
</dbReference>
<dbReference type="GO" id="GO:0009253">
    <property type="term" value="P:peptidoglycan catabolic process"/>
    <property type="evidence" value="ECO:0007669"/>
    <property type="project" value="InterPro"/>
</dbReference>
<feature type="domain" description="N-acetylmuramoyl-L-alanine amidase" evidence="6">
    <location>
        <begin position="77"/>
        <end position="208"/>
    </location>
</feature>
<evidence type="ECO:0000256" key="1">
    <source>
        <dbReference type="ARBA" id="ARBA00001561"/>
    </source>
</evidence>
<proteinExistence type="predicted"/>
<evidence type="ECO:0000313" key="8">
    <source>
        <dbReference type="Proteomes" id="UP000000310"/>
    </source>
</evidence>
<keyword evidence="5" id="KW-0472">Membrane</keyword>
<name>F0S9H0_PSESL</name>
<dbReference type="STRING" id="762903.Pedsa_2984"/>
<evidence type="ECO:0000313" key="7">
    <source>
        <dbReference type="EMBL" id="ADY53523.1"/>
    </source>
</evidence>
<dbReference type="PANTHER" id="PTHR30417:SF1">
    <property type="entry name" value="N-ACETYLMURAMOYL-L-ALANINE AMIDASE AMID"/>
    <property type="match status" value="1"/>
</dbReference>
<keyword evidence="4" id="KW-0961">Cell wall biogenesis/degradation</keyword>
<dbReference type="InterPro" id="IPR002502">
    <property type="entry name" value="Amidase_domain"/>
</dbReference>
<dbReference type="SUPFAM" id="SSF55846">
    <property type="entry name" value="N-acetylmuramoyl-L-alanine amidase-like"/>
    <property type="match status" value="1"/>
</dbReference>
<dbReference type="PROSITE" id="PS51257">
    <property type="entry name" value="PROKAR_LIPOPROTEIN"/>
    <property type="match status" value="1"/>
</dbReference>
<dbReference type="GO" id="GO:0071555">
    <property type="term" value="P:cell wall organization"/>
    <property type="evidence" value="ECO:0007669"/>
    <property type="project" value="UniProtKB-KW"/>
</dbReference>
<dbReference type="GO" id="GO:0009254">
    <property type="term" value="P:peptidoglycan turnover"/>
    <property type="evidence" value="ECO:0007669"/>
    <property type="project" value="TreeGrafter"/>
</dbReference>
<evidence type="ECO:0000256" key="3">
    <source>
        <dbReference type="ARBA" id="ARBA00022801"/>
    </source>
</evidence>
<reference evidence="7 8" key="1">
    <citation type="journal article" date="2011" name="Stand. Genomic Sci.">
        <title>Complete genome sequence of the gliding, heparinolytic Pedobacter saltans type strain (113).</title>
        <authorList>
            <person name="Liolios K."/>
            <person name="Sikorski J."/>
            <person name="Lu M."/>
            <person name="Nolan M."/>
            <person name="Lapidus A."/>
            <person name="Lucas S."/>
            <person name="Hammon N."/>
            <person name="Deshpande S."/>
            <person name="Cheng J.F."/>
            <person name="Tapia R."/>
            <person name="Han C."/>
            <person name="Goodwin L."/>
            <person name="Pitluck S."/>
            <person name="Huntemann M."/>
            <person name="Ivanova N."/>
            <person name="Pagani I."/>
            <person name="Mavromatis K."/>
            <person name="Ovchinikova G."/>
            <person name="Pati A."/>
            <person name="Chen A."/>
            <person name="Palaniappan K."/>
            <person name="Land M."/>
            <person name="Hauser L."/>
            <person name="Brambilla E.M."/>
            <person name="Kotsyurbenko O."/>
            <person name="Rohde M."/>
            <person name="Tindall B.J."/>
            <person name="Abt B."/>
            <person name="Goker M."/>
            <person name="Detter J.C."/>
            <person name="Woyke T."/>
            <person name="Bristow J."/>
            <person name="Eisen J.A."/>
            <person name="Markowitz V."/>
            <person name="Hugenholtz P."/>
            <person name="Klenk H.P."/>
            <person name="Kyrpides N.C."/>
        </authorList>
    </citation>
    <scope>NUCLEOTIDE SEQUENCE [LARGE SCALE GENOMIC DNA]</scope>
    <source>
        <strain evidence="8">ATCC 51119 / DSM 12145 / JCM 21818 / LMG 10337 / NBRC 100064 / NCIMB 13643</strain>
    </source>
</reference>
<protein>
    <recommendedName>
        <fullName evidence="2">N-acetylmuramoyl-L-alanine amidase</fullName>
        <ecNumber evidence="2">3.5.1.28</ecNumber>
    </recommendedName>
</protein>
<gene>
    <name evidence="7" type="ordered locus">Pedsa_2984</name>
</gene>